<dbReference type="EMBL" id="AKCU01000154">
    <property type="protein sequence ID" value="EKV19532.1"/>
    <property type="molecule type" value="Genomic_DNA"/>
</dbReference>
<dbReference type="Proteomes" id="UP000009886">
    <property type="component" value="Unassembled WGS sequence"/>
</dbReference>
<keyword evidence="2" id="KW-0808">Transferase</keyword>
<sequence>MGELNFRVAPEEDASQLQRLVEAAFRTEDSRKGWTDDLGLSLSFHPRGPRDSGHDHQIRQRHPDGNQR</sequence>
<dbReference type="HOGENOM" id="CLU_2794716_0_0_1"/>
<dbReference type="KEGG" id="pdp:PDIP_23120"/>
<accession>K9GEB0</accession>
<dbReference type="OrthoDB" id="5689at2759"/>
<name>K9GEB0_PEND1</name>
<dbReference type="VEuPathDB" id="FungiDB:PDIP_23120"/>
<dbReference type="AlphaFoldDB" id="K9GEB0"/>
<evidence type="ECO:0000313" key="3">
    <source>
        <dbReference type="Proteomes" id="UP000009886"/>
    </source>
</evidence>
<evidence type="ECO:0000256" key="1">
    <source>
        <dbReference type="SAM" id="MobiDB-lite"/>
    </source>
</evidence>
<reference evidence="3" key="1">
    <citation type="journal article" date="2012" name="BMC Genomics">
        <title>Genome sequence of the necrotrophic fungus Penicillium digitatum, the main postharvest pathogen of citrus.</title>
        <authorList>
            <person name="Marcet-Houben M."/>
            <person name="Ballester A.-R."/>
            <person name="de la Fuente B."/>
            <person name="Harries E."/>
            <person name="Marcos J.F."/>
            <person name="Gonzalez-Candelas L."/>
            <person name="Gabaldon T."/>
        </authorList>
    </citation>
    <scope>NUCLEOTIDE SEQUENCE [LARGE SCALE GENOMIC DNA]</scope>
    <source>
        <strain evidence="3">Pd1 / CECT 20795</strain>
    </source>
</reference>
<protein>
    <submittedName>
        <fullName evidence="2">GNAT family acetyltransferase, putative</fullName>
    </submittedName>
</protein>
<gene>
    <name evidence="2" type="ORF">PDIP_23120</name>
</gene>
<feature type="compositionally biased region" description="Basic and acidic residues" evidence="1">
    <location>
        <begin position="48"/>
        <end position="68"/>
    </location>
</feature>
<proteinExistence type="predicted"/>
<feature type="region of interest" description="Disordered" evidence="1">
    <location>
        <begin position="28"/>
        <end position="68"/>
    </location>
</feature>
<evidence type="ECO:0000313" key="2">
    <source>
        <dbReference type="EMBL" id="EKV19532.1"/>
    </source>
</evidence>
<comment type="caution">
    <text evidence="2">The sequence shown here is derived from an EMBL/GenBank/DDBJ whole genome shotgun (WGS) entry which is preliminary data.</text>
</comment>
<dbReference type="GO" id="GO:0016740">
    <property type="term" value="F:transferase activity"/>
    <property type="evidence" value="ECO:0007669"/>
    <property type="project" value="UniProtKB-KW"/>
</dbReference>
<organism evidence="2 3">
    <name type="scientific">Penicillium digitatum (strain Pd1 / CECT 20795)</name>
    <name type="common">Green mold</name>
    <dbReference type="NCBI Taxonomy" id="1170230"/>
    <lineage>
        <taxon>Eukaryota</taxon>
        <taxon>Fungi</taxon>
        <taxon>Dikarya</taxon>
        <taxon>Ascomycota</taxon>
        <taxon>Pezizomycotina</taxon>
        <taxon>Eurotiomycetes</taxon>
        <taxon>Eurotiomycetidae</taxon>
        <taxon>Eurotiales</taxon>
        <taxon>Aspergillaceae</taxon>
        <taxon>Penicillium</taxon>
    </lineage>
</organism>